<reference evidence="2" key="1">
    <citation type="journal article" date="2019" name="Int. J. Syst. Evol. Microbiol.">
        <title>The Global Catalogue of Microorganisms (GCM) 10K type strain sequencing project: providing services to taxonomists for standard genome sequencing and annotation.</title>
        <authorList>
            <consortium name="The Broad Institute Genomics Platform"/>
            <consortium name="The Broad Institute Genome Sequencing Center for Infectious Disease"/>
            <person name="Wu L."/>
            <person name="Ma J."/>
        </authorList>
    </citation>
    <scope>NUCLEOTIDE SEQUENCE [LARGE SCALE GENOMIC DNA]</scope>
    <source>
        <strain evidence="2">JCM 16545</strain>
    </source>
</reference>
<dbReference type="EMBL" id="JBHUJC010000010">
    <property type="protein sequence ID" value="MFD2275476.1"/>
    <property type="molecule type" value="Genomic_DNA"/>
</dbReference>
<comment type="caution">
    <text evidence="1">The sequence shown here is derived from an EMBL/GenBank/DDBJ whole genome shotgun (WGS) entry which is preliminary data.</text>
</comment>
<dbReference type="RefSeq" id="WP_377092696.1">
    <property type="nucleotide sequence ID" value="NZ_JBHSJM010000001.1"/>
</dbReference>
<gene>
    <name evidence="1" type="ORF">ACFSQZ_03250</name>
</gene>
<accession>A0ABW5DYS2</accession>
<protein>
    <submittedName>
        <fullName evidence="1">Uncharacterized protein</fullName>
    </submittedName>
</protein>
<name>A0ABW5DYS2_9BACT</name>
<sequence>MSTLTITPEQKIARSHQKFAQANQREAYLLEQSYKDFWGGDKAQRLAMAAGLNAHALNQGTTAEAVFAEHALRWAQLVARDPSFASRVPVPPVDMSAVYDGGGMIDLTLFEAALDALEE</sequence>
<evidence type="ECO:0000313" key="1">
    <source>
        <dbReference type="EMBL" id="MFD2275476.1"/>
    </source>
</evidence>
<organism evidence="1 2">
    <name type="scientific">Rubritalea spongiae</name>
    <dbReference type="NCBI Taxonomy" id="430797"/>
    <lineage>
        <taxon>Bacteria</taxon>
        <taxon>Pseudomonadati</taxon>
        <taxon>Verrucomicrobiota</taxon>
        <taxon>Verrucomicrobiia</taxon>
        <taxon>Verrucomicrobiales</taxon>
        <taxon>Rubritaleaceae</taxon>
        <taxon>Rubritalea</taxon>
    </lineage>
</organism>
<keyword evidence="2" id="KW-1185">Reference proteome</keyword>
<proteinExistence type="predicted"/>
<evidence type="ECO:0000313" key="2">
    <source>
        <dbReference type="Proteomes" id="UP001597297"/>
    </source>
</evidence>
<dbReference type="Proteomes" id="UP001597297">
    <property type="component" value="Unassembled WGS sequence"/>
</dbReference>